<comment type="caution">
    <text evidence="2">The sequence shown here is derived from an EMBL/GenBank/DDBJ whole genome shotgun (WGS) entry which is preliminary data.</text>
</comment>
<evidence type="ECO:0000313" key="3">
    <source>
        <dbReference type="Proteomes" id="UP000708208"/>
    </source>
</evidence>
<protein>
    <submittedName>
        <fullName evidence="2">Uncharacterized protein</fullName>
    </submittedName>
</protein>
<dbReference type="GO" id="GO:0035253">
    <property type="term" value="C:ciliary rootlet"/>
    <property type="evidence" value="ECO:0007669"/>
    <property type="project" value="TreeGrafter"/>
</dbReference>
<name>A0A8J2K4N2_9HEXA</name>
<dbReference type="GO" id="GO:0003341">
    <property type="term" value="P:cilium movement"/>
    <property type="evidence" value="ECO:0007669"/>
    <property type="project" value="InterPro"/>
</dbReference>
<dbReference type="GO" id="GO:0036158">
    <property type="term" value="P:outer dynein arm assembly"/>
    <property type="evidence" value="ECO:0007669"/>
    <property type="project" value="InterPro"/>
</dbReference>
<dbReference type="GO" id="GO:0036064">
    <property type="term" value="C:ciliary basal body"/>
    <property type="evidence" value="ECO:0007669"/>
    <property type="project" value="TreeGrafter"/>
</dbReference>
<proteinExistence type="predicted"/>
<dbReference type="PANTHER" id="PTHR46518:SF1">
    <property type="entry name" value="OUTER DYNEIN ARM-DOCKING COMPLEX SUBUNIT 3"/>
    <property type="match status" value="1"/>
</dbReference>
<evidence type="ECO:0000313" key="2">
    <source>
        <dbReference type="EMBL" id="CAG7733298.1"/>
    </source>
</evidence>
<dbReference type="InterPro" id="IPR033192">
    <property type="entry name" value="ODAD3"/>
</dbReference>
<keyword evidence="3" id="KW-1185">Reference proteome</keyword>
<reference evidence="2" key="1">
    <citation type="submission" date="2021-06" db="EMBL/GenBank/DDBJ databases">
        <authorList>
            <person name="Hodson N. C."/>
            <person name="Mongue J. A."/>
            <person name="Jaron S. K."/>
        </authorList>
    </citation>
    <scope>NUCLEOTIDE SEQUENCE</scope>
</reference>
<dbReference type="OrthoDB" id="10255247at2759"/>
<dbReference type="Proteomes" id="UP000708208">
    <property type="component" value="Unassembled WGS sequence"/>
</dbReference>
<keyword evidence="1" id="KW-0175">Coiled coil</keyword>
<sequence length="567" mass="65436">MLLKRTGSFYGRLVAKPEKTENPEVVLEENVTLQDQIENLRAKISLKERYNKVQSEEVEECRVGVSTLTNDLWTETNKLRNQLAHALDLEKQAVRNALRSHRSFQLALSGKIPDFAIAWLEDKVFDMSKRLNLLLDALACKRMKLKDSEDLVKLIENSPRPGTLKWEADSIKTCKTLEYAIENMRVKFESAQILHSKYREIRNILQDEKSYYAPSLRQLENQLNTQTRELDQLKTMLNEAAVFQNEALKNLAITEKEASENRRRRRRLMARMKKAVQKVLEVNLEKSTMAIINANQKKPFKYEHKYSTVADNLELGDTVVALRMKKLEIEKFQEKAKRLVESMRVPNLTYIPKRYQQVQHLAQQLNSEKRQKEETRDFLIRQRDHLLLIHSYLAYTGQKAEAEFKSSEAALQATNKDLKGDIDLTKKTIHHYGEIIVDVQLGLLSLNELLDGGAVKKKRPSNALSTGELIKLASMKITKLVNDINQLEIEIGEDSRFSLPAVEYDQMKVTRTTAVPPRLIRVGTPEKQDESDEEDYADLKVPTREDIKIKSAKIVSTGRMRRGLEHI</sequence>
<feature type="coiled-coil region" evidence="1">
    <location>
        <begin position="322"/>
        <end position="382"/>
    </location>
</feature>
<organism evidence="2 3">
    <name type="scientific">Allacma fusca</name>
    <dbReference type="NCBI Taxonomy" id="39272"/>
    <lineage>
        <taxon>Eukaryota</taxon>
        <taxon>Metazoa</taxon>
        <taxon>Ecdysozoa</taxon>
        <taxon>Arthropoda</taxon>
        <taxon>Hexapoda</taxon>
        <taxon>Collembola</taxon>
        <taxon>Symphypleona</taxon>
        <taxon>Sminthuridae</taxon>
        <taxon>Allacma</taxon>
    </lineage>
</organism>
<gene>
    <name evidence="2" type="ORF">AFUS01_LOCUS21752</name>
</gene>
<evidence type="ECO:0000256" key="1">
    <source>
        <dbReference type="SAM" id="Coils"/>
    </source>
</evidence>
<accession>A0A8J2K4N2</accession>
<dbReference type="PANTHER" id="PTHR46518">
    <property type="entry name" value="COILED-COIL DOMAIN-CONTAINING PROTEIN 151"/>
    <property type="match status" value="1"/>
</dbReference>
<dbReference type="GO" id="GO:0097542">
    <property type="term" value="C:ciliary tip"/>
    <property type="evidence" value="ECO:0007669"/>
    <property type="project" value="TreeGrafter"/>
</dbReference>
<dbReference type="EMBL" id="CAJVCH010246554">
    <property type="protein sequence ID" value="CAG7733298.1"/>
    <property type="molecule type" value="Genomic_DNA"/>
</dbReference>
<dbReference type="AlphaFoldDB" id="A0A8J2K4N2"/>